<evidence type="ECO:0000313" key="2">
    <source>
        <dbReference type="EMBL" id="KAJ9141371.1"/>
    </source>
</evidence>
<name>A0ABQ9KLV9_HEVBR</name>
<reference evidence="2" key="1">
    <citation type="journal article" date="2023" name="Plant Biotechnol. J.">
        <title>Chromosome-level wild Hevea brasiliensis genome provides new tools for genomic-assisted breeding and valuable loci to elevate rubber yield.</title>
        <authorList>
            <person name="Cheng H."/>
            <person name="Song X."/>
            <person name="Hu Y."/>
            <person name="Wu T."/>
            <person name="Yang Q."/>
            <person name="An Z."/>
            <person name="Feng S."/>
            <person name="Deng Z."/>
            <person name="Wu W."/>
            <person name="Zeng X."/>
            <person name="Tu M."/>
            <person name="Wang X."/>
            <person name="Huang H."/>
        </authorList>
    </citation>
    <scope>NUCLEOTIDE SEQUENCE</scope>
    <source>
        <strain evidence="2">MT/VB/25A 57/8</strain>
    </source>
</reference>
<evidence type="ECO:0000259" key="1">
    <source>
        <dbReference type="Pfam" id="PF14111"/>
    </source>
</evidence>
<dbReference type="InterPro" id="IPR040256">
    <property type="entry name" value="At4g02000-like"/>
</dbReference>
<keyword evidence="3" id="KW-1185">Reference proteome</keyword>
<sequence>MLGCWSLLPSRTNFSIGKGSDVFSAEYSMLDEVACTRDDYIITEKKSIVFNEKVESTLKQSLAQAVIVKLLGRMIGYKALENRLKDLWKPVGEFQIMELENDYFLIKFRVKEDYIKALSEGSWVIYGHYLTVQPWEDSFLTAVPYPNNVTVWVNFPGLPIKYYHKSTLRAITSVIGYAVKIDYNTGFNGLQYWF</sequence>
<comment type="caution">
    <text evidence="2">The sequence shown here is derived from an EMBL/GenBank/DDBJ whole genome shotgun (WGS) entry which is preliminary data.</text>
</comment>
<dbReference type="Proteomes" id="UP001174677">
    <property type="component" value="Chromosome 17"/>
</dbReference>
<dbReference type="EMBL" id="JARPOI010000017">
    <property type="protein sequence ID" value="KAJ9141371.1"/>
    <property type="molecule type" value="Genomic_DNA"/>
</dbReference>
<organism evidence="2 3">
    <name type="scientific">Hevea brasiliensis</name>
    <name type="common">Para rubber tree</name>
    <name type="synonym">Siphonia brasiliensis</name>
    <dbReference type="NCBI Taxonomy" id="3981"/>
    <lineage>
        <taxon>Eukaryota</taxon>
        <taxon>Viridiplantae</taxon>
        <taxon>Streptophyta</taxon>
        <taxon>Embryophyta</taxon>
        <taxon>Tracheophyta</taxon>
        <taxon>Spermatophyta</taxon>
        <taxon>Magnoliopsida</taxon>
        <taxon>eudicotyledons</taxon>
        <taxon>Gunneridae</taxon>
        <taxon>Pentapetalae</taxon>
        <taxon>rosids</taxon>
        <taxon>fabids</taxon>
        <taxon>Malpighiales</taxon>
        <taxon>Euphorbiaceae</taxon>
        <taxon>Crotonoideae</taxon>
        <taxon>Micrandreae</taxon>
        <taxon>Hevea</taxon>
    </lineage>
</organism>
<dbReference type="PANTHER" id="PTHR31286:SF99">
    <property type="entry name" value="DUF4283 DOMAIN-CONTAINING PROTEIN"/>
    <property type="match status" value="1"/>
</dbReference>
<dbReference type="PANTHER" id="PTHR31286">
    <property type="entry name" value="GLYCINE-RICH CELL WALL STRUCTURAL PROTEIN 1.8-LIKE"/>
    <property type="match status" value="1"/>
</dbReference>
<dbReference type="Pfam" id="PF14111">
    <property type="entry name" value="DUF4283"/>
    <property type="match status" value="1"/>
</dbReference>
<dbReference type="InterPro" id="IPR025558">
    <property type="entry name" value="DUF4283"/>
</dbReference>
<accession>A0ABQ9KLV9</accession>
<gene>
    <name evidence="2" type="ORF">P3X46_031913</name>
</gene>
<proteinExistence type="predicted"/>
<feature type="domain" description="DUF4283" evidence="1">
    <location>
        <begin position="59"/>
        <end position="139"/>
    </location>
</feature>
<evidence type="ECO:0000313" key="3">
    <source>
        <dbReference type="Proteomes" id="UP001174677"/>
    </source>
</evidence>
<protein>
    <recommendedName>
        <fullName evidence="1">DUF4283 domain-containing protein</fullName>
    </recommendedName>
</protein>